<dbReference type="RefSeq" id="WP_204202949.1">
    <property type="nucleotide sequence ID" value="NZ_JAFELM010000023.1"/>
</dbReference>
<gene>
    <name evidence="1" type="ORF">JR050_07765</name>
</gene>
<proteinExistence type="predicted"/>
<dbReference type="EMBL" id="JAFELM010000023">
    <property type="protein sequence ID" value="MBM6617574.1"/>
    <property type="molecule type" value="Genomic_DNA"/>
</dbReference>
<evidence type="ECO:0000313" key="1">
    <source>
        <dbReference type="EMBL" id="MBM6617574.1"/>
    </source>
</evidence>
<organism evidence="1 2">
    <name type="scientific">Bacillus suaedaesalsae</name>
    <dbReference type="NCBI Taxonomy" id="2810349"/>
    <lineage>
        <taxon>Bacteria</taxon>
        <taxon>Bacillati</taxon>
        <taxon>Bacillota</taxon>
        <taxon>Bacilli</taxon>
        <taxon>Bacillales</taxon>
        <taxon>Bacillaceae</taxon>
        <taxon>Bacillus</taxon>
    </lineage>
</organism>
<name>A0ABS2DGF9_9BACI</name>
<comment type="caution">
    <text evidence="1">The sequence shown here is derived from an EMBL/GenBank/DDBJ whole genome shotgun (WGS) entry which is preliminary data.</text>
</comment>
<keyword evidence="2" id="KW-1185">Reference proteome</keyword>
<dbReference type="InterPro" id="IPR027417">
    <property type="entry name" value="P-loop_NTPase"/>
</dbReference>
<evidence type="ECO:0000313" key="2">
    <source>
        <dbReference type="Proteomes" id="UP001518925"/>
    </source>
</evidence>
<dbReference type="SUPFAM" id="SSF52540">
    <property type="entry name" value="P-loop containing nucleoside triphosphate hydrolases"/>
    <property type="match status" value="1"/>
</dbReference>
<reference evidence="1 2" key="1">
    <citation type="submission" date="2021-02" db="EMBL/GenBank/DDBJ databases">
        <title>Bacillus sp. RD4P76, an endophyte from a halophyte.</title>
        <authorList>
            <person name="Sun J.-Q."/>
        </authorList>
    </citation>
    <scope>NUCLEOTIDE SEQUENCE [LARGE SCALE GENOMIC DNA]</scope>
    <source>
        <strain evidence="1 2">RD4P76</strain>
    </source>
</reference>
<dbReference type="PANTHER" id="PTHR37816">
    <property type="entry name" value="YALI0E33011P"/>
    <property type="match status" value="1"/>
</dbReference>
<dbReference type="PANTHER" id="PTHR37816:SF2">
    <property type="entry name" value="DNA TOPOLOGY MODULATION PROTEIN FLAR-RELATED PROTEIN"/>
    <property type="match status" value="1"/>
</dbReference>
<dbReference type="Gene3D" id="3.40.50.300">
    <property type="entry name" value="P-loop containing nucleotide triphosphate hydrolases"/>
    <property type="match status" value="1"/>
</dbReference>
<dbReference type="Proteomes" id="UP001518925">
    <property type="component" value="Unassembled WGS sequence"/>
</dbReference>
<dbReference type="InterPro" id="IPR052922">
    <property type="entry name" value="Cytidylate_Kinase-2"/>
</dbReference>
<accession>A0ABS2DGF9</accession>
<protein>
    <submittedName>
        <fullName evidence="1">DNA topology modulation protein FlaR</fullName>
    </submittedName>
</protein>
<sequence>MLVYNRIRILGSVASGKTTLAKQLSIMLKIPYYELDNVVWKRTINGDVRHTEEERNAIMKFIIQQEQWIVEGVHNEEWVNESFEKADVIILLNIHLLIRDVRIIKRFTRQMLGKETSHYKPTIKMFFKMFKWNRQFEKEYQTIIRQLNQYNHKLIILSNNQQLENFFNLNLHHLSKKVE</sequence>